<comment type="similarity">
    <text evidence="6">Belongs to the ABC-4 integral membrane protein family.</text>
</comment>
<accession>A0ABW5MPN6</accession>
<sequence length="414" mass="46078">MIIFRLIGESFRFAFDALRQNKLRTMLSLLAITIGIFTIIAVFSAVDTFRGKLQASVDKLGSNTIYIQKWPWSFGNNYPWWKYMNRPQPSLRDFEALRERIENAQGVTFEISTNDRTIKYRSNSVEGISVWAATHDFNKTWNFELQDGRYFTENESKNGSPVCILGSDVADGLFDGDRAVGKQIQILGRRLTVVGVFKKEGEDMLGVSLDKNVNIPIAFAKGILDIQSERYGPQITVRGNDNVSLEEVESELKGLMRSIHRIKPGHEEDFALNKTTIISNQLDSMFKMVNIAGWVIGGFSILVGGFSIANIMFVSVKERTNIIGIQKSLGAKNYFILLQFIFESISLCILGGLLGLLLVFLLALVIGAATDFHIILGLNNIALGIGISIIIGTISGFWPAYSASRLDPVEAIRS</sequence>
<dbReference type="InterPro" id="IPR050250">
    <property type="entry name" value="Macrolide_Exporter_MacB"/>
</dbReference>
<evidence type="ECO:0000256" key="3">
    <source>
        <dbReference type="ARBA" id="ARBA00022692"/>
    </source>
</evidence>
<dbReference type="InterPro" id="IPR003838">
    <property type="entry name" value="ABC3_permease_C"/>
</dbReference>
<feature type="transmembrane region" description="Helical" evidence="7">
    <location>
        <begin position="372"/>
        <end position="398"/>
    </location>
</feature>
<feature type="transmembrane region" description="Helical" evidence="7">
    <location>
        <begin position="291"/>
        <end position="313"/>
    </location>
</feature>
<dbReference type="Pfam" id="PF12704">
    <property type="entry name" value="MacB_PCD"/>
    <property type="match status" value="1"/>
</dbReference>
<evidence type="ECO:0000313" key="11">
    <source>
        <dbReference type="Proteomes" id="UP001597461"/>
    </source>
</evidence>
<evidence type="ECO:0000256" key="1">
    <source>
        <dbReference type="ARBA" id="ARBA00004651"/>
    </source>
</evidence>
<evidence type="ECO:0000256" key="6">
    <source>
        <dbReference type="ARBA" id="ARBA00038076"/>
    </source>
</evidence>
<keyword evidence="2" id="KW-1003">Cell membrane</keyword>
<feature type="domain" description="ABC3 transporter permease C-terminal" evidence="8">
    <location>
        <begin position="295"/>
        <end position="408"/>
    </location>
</feature>
<name>A0ABW5MPN6_9SPHI</name>
<feature type="transmembrane region" description="Helical" evidence="7">
    <location>
        <begin position="334"/>
        <end position="366"/>
    </location>
</feature>
<evidence type="ECO:0000259" key="9">
    <source>
        <dbReference type="Pfam" id="PF12704"/>
    </source>
</evidence>
<dbReference type="Pfam" id="PF02687">
    <property type="entry name" value="FtsX"/>
    <property type="match status" value="1"/>
</dbReference>
<organism evidence="10 11">
    <name type="scientific">Pedobacter vanadiisoli</name>
    <dbReference type="NCBI Taxonomy" id="1761975"/>
    <lineage>
        <taxon>Bacteria</taxon>
        <taxon>Pseudomonadati</taxon>
        <taxon>Bacteroidota</taxon>
        <taxon>Sphingobacteriia</taxon>
        <taxon>Sphingobacteriales</taxon>
        <taxon>Sphingobacteriaceae</taxon>
        <taxon>Pedobacter</taxon>
    </lineage>
</organism>
<dbReference type="PANTHER" id="PTHR30572:SF4">
    <property type="entry name" value="ABC TRANSPORTER PERMEASE YTRF"/>
    <property type="match status" value="1"/>
</dbReference>
<keyword evidence="4 7" id="KW-1133">Transmembrane helix</keyword>
<evidence type="ECO:0000256" key="4">
    <source>
        <dbReference type="ARBA" id="ARBA00022989"/>
    </source>
</evidence>
<dbReference type="EMBL" id="JBHULL010000044">
    <property type="protein sequence ID" value="MFD2585190.1"/>
    <property type="molecule type" value="Genomic_DNA"/>
</dbReference>
<protein>
    <submittedName>
        <fullName evidence="10">ABC transporter permease</fullName>
    </submittedName>
</protein>
<proteinExistence type="inferred from homology"/>
<feature type="domain" description="MacB-like periplasmic core" evidence="9">
    <location>
        <begin position="25"/>
        <end position="253"/>
    </location>
</feature>
<evidence type="ECO:0000256" key="7">
    <source>
        <dbReference type="SAM" id="Phobius"/>
    </source>
</evidence>
<reference evidence="11" key="1">
    <citation type="journal article" date="2019" name="Int. J. Syst. Evol. Microbiol.">
        <title>The Global Catalogue of Microorganisms (GCM) 10K type strain sequencing project: providing services to taxonomists for standard genome sequencing and annotation.</title>
        <authorList>
            <consortium name="The Broad Institute Genomics Platform"/>
            <consortium name="The Broad Institute Genome Sequencing Center for Infectious Disease"/>
            <person name="Wu L."/>
            <person name="Ma J."/>
        </authorList>
    </citation>
    <scope>NUCLEOTIDE SEQUENCE [LARGE SCALE GENOMIC DNA]</scope>
    <source>
        <strain evidence="11">KCTC 42866</strain>
    </source>
</reference>
<dbReference type="PANTHER" id="PTHR30572">
    <property type="entry name" value="MEMBRANE COMPONENT OF TRANSPORTER-RELATED"/>
    <property type="match status" value="1"/>
</dbReference>
<feature type="transmembrane region" description="Helical" evidence="7">
    <location>
        <begin position="27"/>
        <end position="46"/>
    </location>
</feature>
<evidence type="ECO:0000256" key="2">
    <source>
        <dbReference type="ARBA" id="ARBA00022475"/>
    </source>
</evidence>
<evidence type="ECO:0000259" key="8">
    <source>
        <dbReference type="Pfam" id="PF02687"/>
    </source>
</evidence>
<keyword evidence="5 7" id="KW-0472">Membrane</keyword>
<keyword evidence="3 7" id="KW-0812">Transmembrane</keyword>
<dbReference type="InterPro" id="IPR025857">
    <property type="entry name" value="MacB_PCD"/>
</dbReference>
<comment type="caution">
    <text evidence="10">The sequence shown here is derived from an EMBL/GenBank/DDBJ whole genome shotgun (WGS) entry which is preliminary data.</text>
</comment>
<dbReference type="RefSeq" id="WP_379083045.1">
    <property type="nucleotide sequence ID" value="NZ_JBHULL010000044.1"/>
</dbReference>
<comment type="subcellular location">
    <subcellularLocation>
        <location evidence="1">Cell membrane</location>
        <topology evidence="1">Multi-pass membrane protein</topology>
    </subcellularLocation>
</comment>
<evidence type="ECO:0000256" key="5">
    <source>
        <dbReference type="ARBA" id="ARBA00023136"/>
    </source>
</evidence>
<gene>
    <name evidence="10" type="ORF">ACFSR6_22020</name>
</gene>
<dbReference type="Proteomes" id="UP001597461">
    <property type="component" value="Unassembled WGS sequence"/>
</dbReference>
<keyword evidence="11" id="KW-1185">Reference proteome</keyword>
<evidence type="ECO:0000313" key="10">
    <source>
        <dbReference type="EMBL" id="MFD2585190.1"/>
    </source>
</evidence>